<name>A0ACC2NKJ3_9HYME</name>
<gene>
    <name evidence="1" type="ORF">QAD02_002875</name>
</gene>
<evidence type="ECO:0000313" key="1">
    <source>
        <dbReference type="EMBL" id="KAJ8671616.1"/>
    </source>
</evidence>
<dbReference type="EMBL" id="CM056743">
    <property type="protein sequence ID" value="KAJ8671616.1"/>
    <property type="molecule type" value="Genomic_DNA"/>
</dbReference>
<evidence type="ECO:0000313" key="2">
    <source>
        <dbReference type="Proteomes" id="UP001239111"/>
    </source>
</evidence>
<protein>
    <submittedName>
        <fullName evidence="1">Uncharacterized protein</fullName>
    </submittedName>
</protein>
<dbReference type="Proteomes" id="UP001239111">
    <property type="component" value="Chromosome 3"/>
</dbReference>
<reference evidence="1" key="1">
    <citation type="submission" date="2023-04" db="EMBL/GenBank/DDBJ databases">
        <title>A chromosome-level genome assembly of the parasitoid wasp Eretmocerus hayati.</title>
        <authorList>
            <person name="Zhong Y."/>
            <person name="Liu S."/>
            <person name="Liu Y."/>
        </authorList>
    </citation>
    <scope>NUCLEOTIDE SEQUENCE</scope>
    <source>
        <strain evidence="1">ZJU_SS_LIU_2023</strain>
    </source>
</reference>
<accession>A0ACC2NKJ3</accession>
<organism evidence="1 2">
    <name type="scientific">Eretmocerus hayati</name>
    <dbReference type="NCBI Taxonomy" id="131215"/>
    <lineage>
        <taxon>Eukaryota</taxon>
        <taxon>Metazoa</taxon>
        <taxon>Ecdysozoa</taxon>
        <taxon>Arthropoda</taxon>
        <taxon>Hexapoda</taxon>
        <taxon>Insecta</taxon>
        <taxon>Pterygota</taxon>
        <taxon>Neoptera</taxon>
        <taxon>Endopterygota</taxon>
        <taxon>Hymenoptera</taxon>
        <taxon>Apocrita</taxon>
        <taxon>Proctotrupomorpha</taxon>
        <taxon>Chalcidoidea</taxon>
        <taxon>Aphelinidae</taxon>
        <taxon>Aphelininae</taxon>
        <taxon>Eretmocerus</taxon>
    </lineage>
</organism>
<proteinExistence type="predicted"/>
<sequence>MDEKTQQLLTQWGFGKYIPIFEDEELDFEALRDLTSPLAALLIPKIGARSKFLKAHNDYFYPAKNELEQNEREEDDIESILEGVSAKNTEKTVSENEPQNHQQSSCQVRSWNEVDNDVSRYLKNDIDGLFLFNTYKQRDFTKTDRCKLSRIVIKAELGDDPNKKIDSDRMLELAKQTGKIFPGEEDYFYFIEAHTTATGDRKTPKGPFYNAYVEKGRKLRKAGSRLSLRQSHPQPVLLLAKLDVTSVRAYMDIYQQIAQPWGIFLLEIDFHNVNPNIPKQALSENWEQLVSVVQQYHPEEDLSDDLVVLKLFASLFDPFVINGKGNNSWRPSKAEIVDGFILHVKTISDLESSIKRMQDNLSHVQKTLQPIPIIVKNKSENPLC</sequence>
<comment type="caution">
    <text evidence="1">The sequence shown here is derived from an EMBL/GenBank/DDBJ whole genome shotgun (WGS) entry which is preliminary data.</text>
</comment>
<keyword evidence="2" id="KW-1185">Reference proteome</keyword>